<reference evidence="2 3" key="1">
    <citation type="journal article" date="2009" name="Nature">
        <title>The Sorghum bicolor genome and the diversification of grasses.</title>
        <authorList>
            <person name="Paterson A.H."/>
            <person name="Bowers J.E."/>
            <person name="Bruggmann R."/>
            <person name="Dubchak I."/>
            <person name="Grimwood J."/>
            <person name="Gundlach H."/>
            <person name="Haberer G."/>
            <person name="Hellsten U."/>
            <person name="Mitros T."/>
            <person name="Poliakov A."/>
            <person name="Schmutz J."/>
            <person name="Spannagl M."/>
            <person name="Tang H."/>
            <person name="Wang X."/>
            <person name="Wicker T."/>
            <person name="Bharti A.K."/>
            <person name="Chapman J."/>
            <person name="Feltus F.A."/>
            <person name="Gowik U."/>
            <person name="Grigoriev I.V."/>
            <person name="Lyons E."/>
            <person name="Maher C.A."/>
            <person name="Martis M."/>
            <person name="Narechania A."/>
            <person name="Otillar R.P."/>
            <person name="Penning B.W."/>
            <person name="Salamov A.A."/>
            <person name="Wang Y."/>
            <person name="Zhang L."/>
            <person name="Carpita N.C."/>
            <person name="Freeling M."/>
            <person name="Gingle A.R."/>
            <person name="Hash C.T."/>
            <person name="Keller B."/>
            <person name="Klein P."/>
            <person name="Kresovich S."/>
            <person name="McCann M.C."/>
            <person name="Ming R."/>
            <person name="Peterson D.G."/>
            <person name="Mehboob-ur-Rahman"/>
            <person name="Ware D."/>
            <person name="Westhoff P."/>
            <person name="Mayer K.F."/>
            <person name="Messing J."/>
            <person name="Rokhsar D.S."/>
        </authorList>
    </citation>
    <scope>NUCLEOTIDE SEQUENCE [LARGE SCALE GENOMIC DNA]</scope>
    <source>
        <strain evidence="3">cv. BTx623</strain>
    </source>
</reference>
<dbReference type="Proteomes" id="UP000000768">
    <property type="component" value="Chromosome 9"/>
</dbReference>
<feature type="region of interest" description="Disordered" evidence="1">
    <location>
        <begin position="124"/>
        <end position="147"/>
    </location>
</feature>
<sequence length="172" mass="19213">MMHRPQQHLSMQKGPHILQNKQIWLVQMKAAINSSMPAINEPYVVPTPIQGSEHVQEDAIESTLPTNDEPEVAPTTIHGSKHVKEAAIESSLPTNNEIDVPTPIQESECVHLTEADSVLLSKNKSTQSSRLTRSAHRNLFSNDKDRNETVTFISSQSLRNCAANKKRQCKNK</sequence>
<reference evidence="3" key="2">
    <citation type="journal article" date="2018" name="Plant J.">
        <title>The Sorghum bicolor reference genome: improved assembly, gene annotations, a transcriptome atlas, and signatures of genome organization.</title>
        <authorList>
            <person name="McCormick R.F."/>
            <person name="Truong S.K."/>
            <person name="Sreedasyam A."/>
            <person name="Jenkins J."/>
            <person name="Shu S."/>
            <person name="Sims D."/>
            <person name="Kennedy M."/>
            <person name="Amirebrahimi M."/>
            <person name="Weers B.D."/>
            <person name="McKinley B."/>
            <person name="Mattison A."/>
            <person name="Morishige D.T."/>
            <person name="Grimwood J."/>
            <person name="Schmutz J."/>
            <person name="Mullet J.E."/>
        </authorList>
    </citation>
    <scope>NUCLEOTIDE SEQUENCE [LARGE SCALE GENOMIC DNA]</scope>
    <source>
        <strain evidence="3">cv. BTx623</strain>
    </source>
</reference>
<name>A0A1Z5R1P8_SORBI</name>
<dbReference type="Gramene" id="OQU77702">
    <property type="protein sequence ID" value="OQU77702"/>
    <property type="gene ID" value="SORBI_3009G090250"/>
</dbReference>
<accession>A0A1Z5R1P8</accession>
<keyword evidence="3" id="KW-1185">Reference proteome</keyword>
<evidence type="ECO:0000313" key="3">
    <source>
        <dbReference type="Proteomes" id="UP000000768"/>
    </source>
</evidence>
<organism evidence="2 3">
    <name type="scientific">Sorghum bicolor</name>
    <name type="common">Sorghum</name>
    <name type="synonym">Sorghum vulgare</name>
    <dbReference type="NCBI Taxonomy" id="4558"/>
    <lineage>
        <taxon>Eukaryota</taxon>
        <taxon>Viridiplantae</taxon>
        <taxon>Streptophyta</taxon>
        <taxon>Embryophyta</taxon>
        <taxon>Tracheophyta</taxon>
        <taxon>Spermatophyta</taxon>
        <taxon>Magnoliopsida</taxon>
        <taxon>Liliopsida</taxon>
        <taxon>Poales</taxon>
        <taxon>Poaceae</taxon>
        <taxon>PACMAD clade</taxon>
        <taxon>Panicoideae</taxon>
        <taxon>Andropogonodae</taxon>
        <taxon>Andropogoneae</taxon>
        <taxon>Sorghinae</taxon>
        <taxon>Sorghum</taxon>
    </lineage>
</organism>
<dbReference type="OMA" id="PAINEPY"/>
<dbReference type="InParanoid" id="A0A1Z5R1P8"/>
<evidence type="ECO:0000256" key="1">
    <source>
        <dbReference type="SAM" id="MobiDB-lite"/>
    </source>
</evidence>
<protein>
    <submittedName>
        <fullName evidence="2">Uncharacterized protein</fullName>
    </submittedName>
</protein>
<gene>
    <name evidence="2" type="ORF">SORBI_3009G090250</name>
</gene>
<dbReference type="EMBL" id="CM000768">
    <property type="protein sequence ID" value="OQU77702.1"/>
    <property type="molecule type" value="Genomic_DNA"/>
</dbReference>
<proteinExistence type="predicted"/>
<evidence type="ECO:0000313" key="2">
    <source>
        <dbReference type="EMBL" id="OQU77702.1"/>
    </source>
</evidence>
<dbReference type="AlphaFoldDB" id="A0A1Z5R1P8"/>